<sequence length="168" mass="18589">MVDTARMSSDTGSSFNGSDISGGRNEEVESIYLSHSVRDVNVCHRSKAAVSRRGSKSRHPCFSLHFAWALATTFLLVVMFSVGVIKYIQLSEEMEQTKKELVSLQFELDDLRASESSHPGDFSQLISDNILKNDVLGEFVTPRERRGVTAPPQNANNHGAAQNLQIHP</sequence>
<keyword evidence="3" id="KW-0812">Transmembrane</keyword>
<keyword evidence="1" id="KW-0175">Coiled coil</keyword>
<name>H2YX52_CIOSA</name>
<keyword evidence="3" id="KW-1133">Transmembrane helix</keyword>
<accession>H2YX52</accession>
<dbReference type="Ensembl" id="ENSCSAVT00000010033.1">
    <property type="protein sequence ID" value="ENSCSAVP00000009913.1"/>
    <property type="gene ID" value="ENSCSAVG00000005830.1"/>
</dbReference>
<feature type="compositionally biased region" description="Polar residues" evidence="2">
    <location>
        <begin position="151"/>
        <end position="168"/>
    </location>
</feature>
<proteinExistence type="predicted"/>
<evidence type="ECO:0000256" key="1">
    <source>
        <dbReference type="SAM" id="Coils"/>
    </source>
</evidence>
<feature type="transmembrane region" description="Helical" evidence="3">
    <location>
        <begin position="66"/>
        <end position="88"/>
    </location>
</feature>
<keyword evidence="3" id="KW-0472">Membrane</keyword>
<dbReference type="Proteomes" id="UP000007875">
    <property type="component" value="Unassembled WGS sequence"/>
</dbReference>
<feature type="coiled-coil region" evidence="1">
    <location>
        <begin position="87"/>
        <end position="114"/>
    </location>
</feature>
<keyword evidence="5" id="KW-1185">Reference proteome</keyword>
<evidence type="ECO:0000313" key="4">
    <source>
        <dbReference type="Ensembl" id="ENSCSAVP00000009913.1"/>
    </source>
</evidence>
<feature type="compositionally biased region" description="Polar residues" evidence="2">
    <location>
        <begin position="1"/>
        <end position="19"/>
    </location>
</feature>
<evidence type="ECO:0000256" key="2">
    <source>
        <dbReference type="SAM" id="MobiDB-lite"/>
    </source>
</evidence>
<organism evidence="4 5">
    <name type="scientific">Ciona savignyi</name>
    <name type="common">Pacific transparent sea squirt</name>
    <dbReference type="NCBI Taxonomy" id="51511"/>
    <lineage>
        <taxon>Eukaryota</taxon>
        <taxon>Metazoa</taxon>
        <taxon>Chordata</taxon>
        <taxon>Tunicata</taxon>
        <taxon>Ascidiacea</taxon>
        <taxon>Phlebobranchia</taxon>
        <taxon>Cionidae</taxon>
        <taxon>Ciona</taxon>
    </lineage>
</organism>
<dbReference type="InParanoid" id="H2YX52"/>
<evidence type="ECO:0000313" key="5">
    <source>
        <dbReference type="Proteomes" id="UP000007875"/>
    </source>
</evidence>
<reference evidence="4" key="2">
    <citation type="submission" date="2025-08" db="UniProtKB">
        <authorList>
            <consortium name="Ensembl"/>
        </authorList>
    </citation>
    <scope>IDENTIFICATION</scope>
</reference>
<dbReference type="HOGENOM" id="CLU_1590134_0_0_1"/>
<protein>
    <submittedName>
        <fullName evidence="4">Uncharacterized protein</fullName>
    </submittedName>
</protein>
<dbReference type="AlphaFoldDB" id="H2YX52"/>
<reference evidence="4" key="3">
    <citation type="submission" date="2025-09" db="UniProtKB">
        <authorList>
            <consortium name="Ensembl"/>
        </authorList>
    </citation>
    <scope>IDENTIFICATION</scope>
</reference>
<feature type="region of interest" description="Disordered" evidence="2">
    <location>
        <begin position="145"/>
        <end position="168"/>
    </location>
</feature>
<feature type="region of interest" description="Disordered" evidence="2">
    <location>
        <begin position="1"/>
        <end position="22"/>
    </location>
</feature>
<reference evidence="5" key="1">
    <citation type="submission" date="2003-08" db="EMBL/GenBank/DDBJ databases">
        <authorList>
            <person name="Birren B."/>
            <person name="Nusbaum C."/>
            <person name="Abebe A."/>
            <person name="Abouelleil A."/>
            <person name="Adekoya E."/>
            <person name="Ait-zahra M."/>
            <person name="Allen N."/>
            <person name="Allen T."/>
            <person name="An P."/>
            <person name="Anderson M."/>
            <person name="Anderson S."/>
            <person name="Arachchi H."/>
            <person name="Armbruster J."/>
            <person name="Bachantsang P."/>
            <person name="Baldwin J."/>
            <person name="Barry A."/>
            <person name="Bayul T."/>
            <person name="Blitshsteyn B."/>
            <person name="Bloom T."/>
            <person name="Blye J."/>
            <person name="Boguslavskiy L."/>
            <person name="Borowsky M."/>
            <person name="Boukhgalter B."/>
            <person name="Brunache A."/>
            <person name="Butler J."/>
            <person name="Calixte N."/>
            <person name="Calvo S."/>
            <person name="Camarata J."/>
            <person name="Campo K."/>
            <person name="Chang J."/>
            <person name="Cheshatsang Y."/>
            <person name="Citroen M."/>
            <person name="Collymore A."/>
            <person name="Considine T."/>
            <person name="Cook A."/>
            <person name="Cooke P."/>
            <person name="Corum B."/>
            <person name="Cuomo C."/>
            <person name="David R."/>
            <person name="Dawoe T."/>
            <person name="Degray S."/>
            <person name="Dodge S."/>
            <person name="Dooley K."/>
            <person name="Dorje P."/>
            <person name="Dorjee K."/>
            <person name="Dorris L."/>
            <person name="Duffey N."/>
            <person name="Dupes A."/>
            <person name="Elkins T."/>
            <person name="Engels R."/>
            <person name="Erickson J."/>
            <person name="Farina A."/>
            <person name="Faro S."/>
            <person name="Ferreira P."/>
            <person name="Fischer H."/>
            <person name="Fitzgerald M."/>
            <person name="Foley K."/>
            <person name="Gage D."/>
            <person name="Galagan J."/>
            <person name="Gearin G."/>
            <person name="Gnerre S."/>
            <person name="Gnirke A."/>
            <person name="Goyette A."/>
            <person name="Graham J."/>
            <person name="Grandbois E."/>
            <person name="Gyaltsen K."/>
            <person name="Hafez N."/>
            <person name="Hagopian D."/>
            <person name="Hagos B."/>
            <person name="Hall J."/>
            <person name="Hatcher B."/>
            <person name="Heller A."/>
            <person name="Higgins H."/>
            <person name="Honan T."/>
            <person name="Horn A."/>
            <person name="Houde N."/>
            <person name="Hughes L."/>
            <person name="Hulme W."/>
            <person name="Husby E."/>
            <person name="Iliev I."/>
            <person name="Jaffe D."/>
            <person name="Jones C."/>
            <person name="Kamal M."/>
            <person name="Kamat A."/>
            <person name="Kamvysselis M."/>
            <person name="Karlsson E."/>
            <person name="Kells C."/>
            <person name="Kieu A."/>
            <person name="Kisner P."/>
            <person name="Kodira C."/>
            <person name="Kulbokas E."/>
            <person name="Labutti K."/>
            <person name="Lama D."/>
            <person name="Landers T."/>
            <person name="Leger J."/>
            <person name="Levine S."/>
            <person name="Lewis D."/>
            <person name="Lewis T."/>
            <person name="Lindblad-toh K."/>
            <person name="Liu X."/>
            <person name="Lokyitsang T."/>
            <person name="Lokyitsang Y."/>
            <person name="Lucien O."/>
            <person name="Lui A."/>
            <person name="Ma L.J."/>
            <person name="Mabbitt R."/>
            <person name="Macdonald J."/>
            <person name="Maclean C."/>
            <person name="Major J."/>
            <person name="Manning J."/>
            <person name="Marabella R."/>
            <person name="Maru K."/>
            <person name="Matthews C."/>
            <person name="Mauceli E."/>
            <person name="Mccarthy M."/>
            <person name="Mcdonough S."/>
            <person name="Mcghee T."/>
            <person name="Meldrim J."/>
            <person name="Meneus L."/>
            <person name="Mesirov J."/>
            <person name="Mihalev A."/>
            <person name="Mihova T."/>
            <person name="Mikkelsen T."/>
            <person name="Mlenga V."/>
            <person name="Moru K."/>
            <person name="Mozes J."/>
            <person name="Mulrain L."/>
            <person name="Munson G."/>
            <person name="Naylor J."/>
            <person name="Newes C."/>
            <person name="Nguyen C."/>
            <person name="Nguyen N."/>
            <person name="Nguyen T."/>
            <person name="Nicol R."/>
            <person name="Nielsen C."/>
            <person name="Nizzari M."/>
            <person name="Norbu C."/>
            <person name="Norbu N."/>
            <person name="O'donnell P."/>
            <person name="Okoawo O."/>
            <person name="O'leary S."/>
            <person name="Omotosho B."/>
            <person name="O'neill K."/>
            <person name="Osman S."/>
            <person name="Parker S."/>
            <person name="Perrin D."/>
            <person name="Phunkhang P."/>
            <person name="Piqani B."/>
            <person name="Purcell S."/>
            <person name="Rachupka T."/>
            <person name="Ramasamy U."/>
            <person name="Rameau R."/>
            <person name="Ray V."/>
            <person name="Raymond C."/>
            <person name="Retta R."/>
            <person name="Richardson S."/>
            <person name="Rise C."/>
            <person name="Rodriguez J."/>
            <person name="Rogers J."/>
            <person name="Rogov P."/>
            <person name="Rutman M."/>
            <person name="Schupbach R."/>
            <person name="Seaman C."/>
            <person name="Settipalli S."/>
            <person name="Sharpe T."/>
            <person name="Sheridan J."/>
            <person name="Sherpa N."/>
            <person name="Shi J."/>
            <person name="Smirnov S."/>
            <person name="Smith C."/>
            <person name="Sougnez C."/>
            <person name="Spencer B."/>
            <person name="Stalker J."/>
            <person name="Stange-thomann N."/>
            <person name="Stavropoulos S."/>
            <person name="Stetson K."/>
            <person name="Stone C."/>
            <person name="Stone S."/>
            <person name="Stubbs M."/>
            <person name="Talamas J."/>
            <person name="Tchuinga P."/>
            <person name="Tenzing P."/>
            <person name="Tesfaye S."/>
            <person name="Theodore J."/>
            <person name="Thoulutsang Y."/>
            <person name="Topham K."/>
            <person name="Towey S."/>
            <person name="Tsamla T."/>
            <person name="Tsomo N."/>
            <person name="Vallee D."/>
            <person name="Vassiliev H."/>
            <person name="Venkataraman V."/>
            <person name="Vinson J."/>
            <person name="Vo A."/>
            <person name="Wade C."/>
            <person name="Wang S."/>
            <person name="Wangchuk T."/>
            <person name="Wangdi T."/>
            <person name="Whittaker C."/>
            <person name="Wilkinson J."/>
            <person name="Wu Y."/>
            <person name="Wyman D."/>
            <person name="Yadav S."/>
            <person name="Yang S."/>
            <person name="Yang X."/>
            <person name="Yeager S."/>
            <person name="Yee E."/>
            <person name="Young G."/>
            <person name="Zainoun J."/>
            <person name="Zembeck L."/>
            <person name="Zimmer A."/>
            <person name="Zody M."/>
            <person name="Lander E."/>
        </authorList>
    </citation>
    <scope>NUCLEOTIDE SEQUENCE [LARGE SCALE GENOMIC DNA]</scope>
</reference>
<evidence type="ECO:0000256" key="3">
    <source>
        <dbReference type="SAM" id="Phobius"/>
    </source>
</evidence>